<dbReference type="PROSITE" id="PS51257">
    <property type="entry name" value="PROKAR_LIPOPROTEIN"/>
    <property type="match status" value="1"/>
</dbReference>
<reference evidence="2 3" key="1">
    <citation type="journal article" date="2018" name="Syst. Appl. Microbiol.">
        <title>Ereboglobus luteus gen. nov. sp. nov. from cockroach guts, and new insights into the oxygen relationship of the genera Opitutus and Didymococcus (Verrucomicrobia: Opitutaceae).</title>
        <authorList>
            <person name="Tegtmeier D."/>
            <person name="Belitz A."/>
            <person name="Radek R."/>
            <person name="Heimerl T."/>
            <person name="Brune A."/>
        </authorList>
    </citation>
    <scope>NUCLEOTIDE SEQUENCE [LARGE SCALE GENOMIC DNA]</scope>
    <source>
        <strain evidence="2 3">Ho45</strain>
    </source>
</reference>
<evidence type="ECO:0000313" key="2">
    <source>
        <dbReference type="EMBL" id="AWI09769.1"/>
    </source>
</evidence>
<keyword evidence="1" id="KW-0732">Signal</keyword>
<evidence type="ECO:0000256" key="1">
    <source>
        <dbReference type="SAM" id="SignalP"/>
    </source>
</evidence>
<feature type="signal peptide" evidence="1">
    <location>
        <begin position="1"/>
        <end position="19"/>
    </location>
</feature>
<dbReference type="EMBL" id="CP023004">
    <property type="protein sequence ID" value="AWI09769.1"/>
    <property type="molecule type" value="Genomic_DNA"/>
</dbReference>
<dbReference type="KEGG" id="elut:CKA38_11375"/>
<sequence length="523" mass="58873">MKKTIIVLLTQLVLGLACADTIQLETGSFVTITLPSGWSANLNTSRSNEKVYWINLISPEKNENAGKIALDRLKHGWAATEEKFIEHMSASIERLSASLKEQPVSLNELKTDNAIILYQVLVWEKIVSMITGAGLAEYKGVGVIHIRYNSGHTAMITVPIKTLDNSNELNEILNIAQNMQISMPLSENKEEESAQSSIQITQNEHGTVIGNPDISRVSLLLPSKNYKATPGALAIGRGDPGYFIGRDMVANVIMSGWFSPIYKFKYKTARDLWKKDTPKQAKNLEYLKIKEWDVMVHELEIPIKTQNTLQVTLRANLLEDGTWIDLRLSSMGIASQRADMRKALIDYINTLQVNVAEARGFHLKYTKQGVIINAPAETPGSLFIKTKSLLLQKRKTHIKTEFFLFQDSGEDIKVIAWLRPASDYHYANVKTLWDETRATLSGEGFTVIGDTDCQKTRNWDVMLYDLKTGDKRTRNVNMRASCVSGGIWVDVHFTTVDQRDSSFLRSKLLAYLKNFKVSDSHVE</sequence>
<dbReference type="AlphaFoldDB" id="A0A2U8E4C5"/>
<dbReference type="OrthoDB" id="8231073at2"/>
<accession>A0A2U8E4C5</accession>
<evidence type="ECO:0008006" key="4">
    <source>
        <dbReference type="Google" id="ProtNLM"/>
    </source>
</evidence>
<organism evidence="2 3">
    <name type="scientific">Ereboglobus luteus</name>
    <dbReference type="NCBI Taxonomy" id="1796921"/>
    <lineage>
        <taxon>Bacteria</taxon>
        <taxon>Pseudomonadati</taxon>
        <taxon>Verrucomicrobiota</taxon>
        <taxon>Opitutia</taxon>
        <taxon>Opitutales</taxon>
        <taxon>Opitutaceae</taxon>
        <taxon>Ereboglobus</taxon>
    </lineage>
</organism>
<proteinExistence type="predicted"/>
<evidence type="ECO:0000313" key="3">
    <source>
        <dbReference type="Proteomes" id="UP000244896"/>
    </source>
</evidence>
<keyword evidence="3" id="KW-1185">Reference proteome</keyword>
<dbReference type="RefSeq" id="WP_108825583.1">
    <property type="nucleotide sequence ID" value="NZ_CP023004.1"/>
</dbReference>
<gene>
    <name evidence="2" type="ORF">CKA38_11375</name>
</gene>
<dbReference type="Proteomes" id="UP000244896">
    <property type="component" value="Chromosome"/>
</dbReference>
<feature type="chain" id="PRO_5015836733" description="DUF1795 domain-containing protein" evidence="1">
    <location>
        <begin position="20"/>
        <end position="523"/>
    </location>
</feature>
<protein>
    <recommendedName>
        <fullName evidence="4">DUF1795 domain-containing protein</fullName>
    </recommendedName>
</protein>
<name>A0A2U8E4C5_9BACT</name>